<dbReference type="InterPro" id="IPR032466">
    <property type="entry name" value="Metal_Hydrolase"/>
</dbReference>
<dbReference type="Gene3D" id="3.30.1490.130">
    <property type="entry name" value="D-aminoacylase. Domain 3"/>
    <property type="match status" value="1"/>
</dbReference>
<dbReference type="SUPFAM" id="SSF51338">
    <property type="entry name" value="Composite domain of metallo-dependent hydrolases"/>
    <property type="match status" value="2"/>
</dbReference>
<comment type="caution">
    <text evidence="4">The sequence shown here is derived from an EMBL/GenBank/DDBJ whole genome shotgun (WGS) entry which is preliminary data.</text>
</comment>
<dbReference type="Pfam" id="PF07969">
    <property type="entry name" value="Amidohydro_3"/>
    <property type="match status" value="1"/>
</dbReference>
<comment type="similarity">
    <text evidence="1">Belongs to the metallo-dependent hydrolases superfamily. NagA family.</text>
</comment>
<dbReference type="EMBL" id="JAAFYZ010000352">
    <property type="protein sequence ID" value="MBS2554307.1"/>
    <property type="molecule type" value="Genomic_DNA"/>
</dbReference>
<reference evidence="4 5" key="1">
    <citation type="submission" date="2020-02" db="EMBL/GenBank/DDBJ databases">
        <title>Acidophilic actinobacteria isolated from forest soil.</title>
        <authorList>
            <person name="Golinska P."/>
        </authorList>
    </citation>
    <scope>NUCLEOTIDE SEQUENCE [LARGE SCALE GENOMIC DNA]</scope>
    <source>
        <strain evidence="4 5">NL8</strain>
    </source>
</reference>
<evidence type="ECO:0000313" key="5">
    <source>
        <dbReference type="Proteomes" id="UP000730482"/>
    </source>
</evidence>
<proteinExistence type="inferred from homology"/>
<dbReference type="Gene3D" id="2.30.40.10">
    <property type="entry name" value="Urease, subunit C, domain 1"/>
    <property type="match status" value="1"/>
</dbReference>
<dbReference type="PANTHER" id="PTHR11113">
    <property type="entry name" value="N-ACETYLGLUCOSAMINE-6-PHOSPHATE DEACETYLASE"/>
    <property type="match status" value="1"/>
</dbReference>
<dbReference type="Gene3D" id="3.20.20.140">
    <property type="entry name" value="Metal-dependent hydrolases"/>
    <property type="match status" value="1"/>
</dbReference>
<dbReference type="InterPro" id="IPR011059">
    <property type="entry name" value="Metal-dep_hydrolase_composite"/>
</dbReference>
<dbReference type="Proteomes" id="UP000730482">
    <property type="component" value="Unassembled WGS sequence"/>
</dbReference>
<gene>
    <name evidence="4" type="ORF">KGQ19_46380</name>
</gene>
<feature type="domain" description="Amidohydrolase 3" evidence="3">
    <location>
        <begin position="8"/>
        <end position="464"/>
    </location>
</feature>
<keyword evidence="2" id="KW-0378">Hydrolase</keyword>
<name>A0ABS5L7I3_9ACTN</name>
<keyword evidence="5" id="KW-1185">Reference proteome</keyword>
<sequence length="486" mass="49873">GSGASATEVVDVSGLVVAPGFIDAHTHSDTAAIDAVDAVDGAEGRLDTAQVFASVVQGVTTEIAGNCGHSVFPGRYSGLAALGRVHSAIGRVNHLASLIGHGTVRAAVVGYSARAASASEITRMAAVVDEALAAGAVGFSTGLIYTPGSYADTAEVTALARVAARHGKPYVTHLRDEMAGVEGALEEAIAIARNSGAALHVSHHKTAGKFAWGRTEVTLARLAGLRDAGMDVTCDVYPYTAGSTGLGAMLPPWAHDGGPARLLARLREAGQRDLLRKAIAEGVPGWENTVGNGGWDRIVVAGAPRHAGYQGRTIADLAGAAGVDALDLVAELLLAEDGDVTIISHSMREDDVRRVLAAPFAMIGSDGVPKPGLPHPRWAGSFARVLGHYAREEGLFGLPEAVRKMTGAPAARFGLTDRGVLRDGAHADLVVFDAARISDRATFAEPLLPPTGVRLVVVGGAVVVRDGTVLRDRVATGAGPGRVLAC</sequence>
<evidence type="ECO:0000256" key="2">
    <source>
        <dbReference type="ARBA" id="ARBA00022801"/>
    </source>
</evidence>
<evidence type="ECO:0000256" key="1">
    <source>
        <dbReference type="ARBA" id="ARBA00010716"/>
    </source>
</evidence>
<evidence type="ECO:0000259" key="3">
    <source>
        <dbReference type="Pfam" id="PF07969"/>
    </source>
</evidence>
<evidence type="ECO:0000313" key="4">
    <source>
        <dbReference type="EMBL" id="MBS2554307.1"/>
    </source>
</evidence>
<protein>
    <submittedName>
        <fullName evidence="4">Amidohydrolase family protein</fullName>
    </submittedName>
</protein>
<dbReference type="PANTHER" id="PTHR11113:SF14">
    <property type="entry name" value="N-ACETYLGLUCOSAMINE-6-PHOSPHATE DEACETYLASE"/>
    <property type="match status" value="1"/>
</dbReference>
<accession>A0ABS5L7I3</accession>
<dbReference type="InterPro" id="IPR023100">
    <property type="entry name" value="D-aminoacylase_insert_dom_sf"/>
</dbReference>
<dbReference type="InterPro" id="IPR013108">
    <property type="entry name" value="Amidohydro_3"/>
</dbReference>
<feature type="non-terminal residue" evidence="4">
    <location>
        <position position="1"/>
    </location>
</feature>
<organism evidence="4 5">
    <name type="scientific">Catenulispora pinistramenti</name>
    <dbReference type="NCBI Taxonomy" id="2705254"/>
    <lineage>
        <taxon>Bacteria</taxon>
        <taxon>Bacillati</taxon>
        <taxon>Actinomycetota</taxon>
        <taxon>Actinomycetes</taxon>
        <taxon>Catenulisporales</taxon>
        <taxon>Catenulisporaceae</taxon>
        <taxon>Catenulispora</taxon>
    </lineage>
</organism>
<dbReference type="SUPFAM" id="SSF51556">
    <property type="entry name" value="Metallo-dependent hydrolases"/>
    <property type="match status" value="1"/>
</dbReference>